<keyword evidence="2" id="KW-1185">Reference proteome</keyword>
<dbReference type="Gene3D" id="1.20.1070.10">
    <property type="entry name" value="Rhodopsin 7-helix transmembrane proteins"/>
    <property type="match status" value="1"/>
</dbReference>
<evidence type="ECO:0000313" key="1">
    <source>
        <dbReference type="EnsemblMetazoa" id="PPA42279.1"/>
    </source>
</evidence>
<dbReference type="InterPro" id="IPR019425">
    <property type="entry name" value="7TM_GPCR_serpentine_rcpt_Srt"/>
</dbReference>
<dbReference type="AlphaFoldDB" id="A0A2A6D2I5"/>
<dbReference type="OrthoDB" id="5875846at2759"/>
<dbReference type="Pfam" id="PF10321">
    <property type="entry name" value="7TM_GPCR_Srt"/>
    <property type="match status" value="2"/>
</dbReference>
<name>A0A2A6D2I5_PRIPA</name>
<proteinExistence type="predicted"/>
<dbReference type="Proteomes" id="UP000005239">
    <property type="component" value="Unassembled WGS sequence"/>
</dbReference>
<protein>
    <submittedName>
        <fullName evidence="1">G protein-coupled receptor</fullName>
    </submittedName>
</protein>
<dbReference type="PANTHER" id="PTHR23021">
    <property type="entry name" value="SERPENTINE RECEPTOR, CLASS T"/>
    <property type="match status" value="1"/>
</dbReference>
<evidence type="ECO:0000313" key="2">
    <source>
        <dbReference type="Proteomes" id="UP000005239"/>
    </source>
</evidence>
<reference evidence="1" key="2">
    <citation type="submission" date="2022-06" db="UniProtKB">
        <authorList>
            <consortium name="EnsemblMetazoa"/>
        </authorList>
    </citation>
    <scope>IDENTIFICATION</scope>
    <source>
        <strain evidence="1">PS312</strain>
    </source>
</reference>
<organism evidence="1 2">
    <name type="scientific">Pristionchus pacificus</name>
    <name type="common">Parasitic nematode worm</name>
    <dbReference type="NCBI Taxonomy" id="54126"/>
    <lineage>
        <taxon>Eukaryota</taxon>
        <taxon>Metazoa</taxon>
        <taxon>Ecdysozoa</taxon>
        <taxon>Nematoda</taxon>
        <taxon>Chromadorea</taxon>
        <taxon>Rhabditida</taxon>
        <taxon>Rhabditina</taxon>
        <taxon>Diplogasteromorpha</taxon>
        <taxon>Diplogasteroidea</taxon>
        <taxon>Neodiplogasteridae</taxon>
        <taxon>Pristionchus</taxon>
    </lineage>
</organism>
<dbReference type="PANTHER" id="PTHR23021:SF11">
    <property type="entry name" value="SERPENTINE RECEPTOR, CLASS T"/>
    <property type="match status" value="1"/>
</dbReference>
<accession>A0A8R1Z079</accession>
<reference evidence="2" key="1">
    <citation type="journal article" date="2008" name="Nat. Genet.">
        <title>The Pristionchus pacificus genome provides a unique perspective on nematode lifestyle and parasitism.</title>
        <authorList>
            <person name="Dieterich C."/>
            <person name="Clifton S.W."/>
            <person name="Schuster L.N."/>
            <person name="Chinwalla A."/>
            <person name="Delehaunty K."/>
            <person name="Dinkelacker I."/>
            <person name="Fulton L."/>
            <person name="Fulton R."/>
            <person name="Godfrey J."/>
            <person name="Minx P."/>
            <person name="Mitreva M."/>
            <person name="Roeseler W."/>
            <person name="Tian H."/>
            <person name="Witte H."/>
            <person name="Yang S.P."/>
            <person name="Wilson R.K."/>
            <person name="Sommer R.J."/>
        </authorList>
    </citation>
    <scope>NUCLEOTIDE SEQUENCE [LARGE SCALE GENOMIC DNA]</scope>
    <source>
        <strain evidence="2">PS312</strain>
    </source>
</reference>
<dbReference type="SUPFAM" id="SSF81321">
    <property type="entry name" value="Family A G protein-coupled receptor-like"/>
    <property type="match status" value="1"/>
</dbReference>
<dbReference type="EnsemblMetazoa" id="PPA42279.1">
    <property type="protein sequence ID" value="PPA42279.1"/>
    <property type="gene ID" value="WBGene00280648"/>
</dbReference>
<accession>A0A2A6D2I5</accession>
<sequence>MAVQIRFITETLAAPEYDCSSRTPAEWTEQFGTKQYLLGPWSILFATVCQILYLPSLRVFHRERKSTCFKIMHFLAMADMCGLTCTGTLFGYAAINGMHFCSDVLLGTIMGAGAFCFWCVSTCTCALLVINRICELTERASYFQGWRSYLCMVIILVYSVVSTLWTRPVFPNSTHQTMAFYPFIPGHTPDEYPNLTNMIHNFCVSFFVPNLYFILCTIVRKKSQKFQDSNTTQALQAKIFMQASIICCGNVGTAAAIIQLAHPNVRLPCIIYLVLNRAVRDEFWKMLGRKPKIAMNGAHPRRVGTEQFGRRQDILGPWSIVFATVCQPGYARLDPAGGKQPTAAMSPGCHSLLRVLRATPGCDSAKRVLRARGPSWHRHSRKAHHVPAVASRFSSRAQSLKIMHFLAMADMCGLTCTGTLFGYAAFNGMHFCSDVLLGEIMGAGAFCFWCVSKCTCAFLVINRICELIERASYFQDFCMLIILVYSVVSALWTRPVFPNSHHTMAFYPYIPGHTPDEHVHMPMIAISKVRFRVSFFVLNLYFVLCIIVRKKSKKFQVSNTTQALQAKIFMQASIICCENVGTAAA</sequence>
<gene>
    <name evidence="1" type="primary">WBGene00280648</name>
</gene>